<proteinExistence type="predicted"/>
<dbReference type="PANTHER" id="PTHR33747:SF1">
    <property type="entry name" value="ADENYLATE CYCLASE-ASSOCIATED CAP C-TERMINAL DOMAIN-CONTAINING PROTEIN"/>
    <property type="match status" value="1"/>
</dbReference>
<dbReference type="Pfam" id="PF17775">
    <property type="entry name" value="YchJ_M-like"/>
    <property type="match status" value="1"/>
</dbReference>
<dbReference type="KEGG" id="nmi:NMO_0246"/>
<dbReference type="AlphaFoldDB" id="C6S4Z8"/>
<dbReference type="SUPFAM" id="SSF103642">
    <property type="entry name" value="Sec-C motif"/>
    <property type="match status" value="1"/>
</dbReference>
<dbReference type="InterPro" id="IPR048469">
    <property type="entry name" value="YchJ-like_M"/>
</dbReference>
<evidence type="ECO:0000313" key="3">
    <source>
        <dbReference type="Proteomes" id="UP000002054"/>
    </source>
</evidence>
<evidence type="ECO:0000313" key="2">
    <source>
        <dbReference type="EMBL" id="CBA03774.1"/>
    </source>
</evidence>
<dbReference type="EMBL" id="AM889136">
    <property type="protein sequence ID" value="CBA03774.1"/>
    <property type="molecule type" value="Genomic_DNA"/>
</dbReference>
<dbReference type="InterPro" id="IPR032710">
    <property type="entry name" value="NTF2-like_dom_sf"/>
</dbReference>
<gene>
    <name evidence="2" type="ordered locus">NMO_0246</name>
</gene>
<dbReference type="Gene3D" id="3.10.450.50">
    <property type="match status" value="1"/>
</dbReference>
<dbReference type="Proteomes" id="UP000002054">
    <property type="component" value="Chromosome"/>
</dbReference>
<evidence type="ECO:0000259" key="1">
    <source>
        <dbReference type="Pfam" id="PF17775"/>
    </source>
</evidence>
<dbReference type="NCBIfam" id="NF002486">
    <property type="entry name" value="PRK01752.1"/>
    <property type="match status" value="1"/>
</dbReference>
<sequence length="131" mass="15017">MPYYLYCLRLRRLVLIFVNPLYIIATTVPAQQAFLDAAELMQWSIETEWLGLNVIAHRNFGKQHAQVEFEAYFRDGQHRSAHHELSGFVNIGGQWYFIDPTVPHPAMKQPCICGSGKKFKACCGKYLKPVA</sequence>
<dbReference type="InterPro" id="IPR004027">
    <property type="entry name" value="SEC_C_motif"/>
</dbReference>
<name>C6S4Z8_NEIML</name>
<dbReference type="Pfam" id="PF02810">
    <property type="entry name" value="SEC-C"/>
    <property type="match status" value="1"/>
</dbReference>
<feature type="domain" description="YchJ-like middle NTF2-like" evidence="1">
    <location>
        <begin position="19"/>
        <end position="99"/>
    </location>
</feature>
<accession>C6S4Z8</accession>
<organism evidence="2 3">
    <name type="scientific">Neisseria meningitidis (strain alpha14)</name>
    <dbReference type="NCBI Taxonomy" id="662598"/>
    <lineage>
        <taxon>Bacteria</taxon>
        <taxon>Pseudomonadati</taxon>
        <taxon>Pseudomonadota</taxon>
        <taxon>Betaproteobacteria</taxon>
        <taxon>Neisseriales</taxon>
        <taxon>Neisseriaceae</taxon>
        <taxon>Neisseria</taxon>
    </lineage>
</organism>
<reference evidence="2 3" key="1">
    <citation type="journal article" date="2008" name="Proc. Natl. Acad. Sci. U.S.A.">
        <title>Whole-genome comparison of disease and carriage strains provides insights into virulence evolution in Neisseria meningitidis.</title>
        <authorList>
            <person name="Schoen C."/>
            <person name="Blom J."/>
            <person name="Claus H."/>
            <person name="Schramm-Glueck A."/>
            <person name="Brandt P."/>
            <person name="Mueller T."/>
            <person name="Goesmann A."/>
            <person name="Joseph B."/>
            <person name="Konietzny S."/>
            <person name="Kurzai O."/>
            <person name="Schmitt C."/>
            <person name="Friedrich T."/>
            <person name="Linke B."/>
            <person name="Vogel U."/>
            <person name="Frosch M."/>
        </authorList>
    </citation>
    <scope>NUCLEOTIDE SEQUENCE [LARGE SCALE GENOMIC DNA]</scope>
    <source>
        <strain evidence="3">alpha14</strain>
    </source>
</reference>
<dbReference type="SUPFAM" id="SSF54427">
    <property type="entry name" value="NTF2-like"/>
    <property type="match status" value="1"/>
</dbReference>
<protein>
    <recommendedName>
        <fullName evidence="1">YchJ-like middle NTF2-like domain-containing protein</fullName>
    </recommendedName>
</protein>
<dbReference type="HOGENOM" id="CLU_099590_0_0_4"/>
<dbReference type="PANTHER" id="PTHR33747">
    <property type="entry name" value="UPF0225 PROTEIN SCO1677"/>
    <property type="match status" value="1"/>
</dbReference>